<gene>
    <name evidence="2" type="ORF">POTOM_055668</name>
</gene>
<proteinExistence type="predicted"/>
<dbReference type="Proteomes" id="UP000886885">
    <property type="component" value="Chromosome 18A"/>
</dbReference>
<dbReference type="OrthoDB" id="5984008at2759"/>
<comment type="caution">
    <text evidence="2">The sequence shown here is derived from an EMBL/GenBank/DDBJ whole genome shotgun (WGS) entry which is preliminary data.</text>
</comment>
<feature type="region of interest" description="Disordered" evidence="1">
    <location>
        <begin position="131"/>
        <end position="165"/>
    </location>
</feature>
<evidence type="ECO:0000313" key="2">
    <source>
        <dbReference type="EMBL" id="KAG6740228.1"/>
    </source>
</evidence>
<sequence>MVFRCADPHTELHCLGFEESKLMGYKSYEEYDNLYSRGSGSCGIAAAFGDLRYAKVFLSEYCTKYTTGAPTFQTGGSGFVFPKGIAALSALIIFDSRASIWTRIRNLLGILFQRDSVYRISRQIERNDDHSGINLPEFVTPSPPVDSAYTELPGDPSLTEDDSSPPTEILVKLRHDSHLFSEMRNQTRLLNNKLTA</sequence>
<organism evidence="2 3">
    <name type="scientific">Populus tomentosa</name>
    <name type="common">Chinese white poplar</name>
    <dbReference type="NCBI Taxonomy" id="118781"/>
    <lineage>
        <taxon>Eukaryota</taxon>
        <taxon>Viridiplantae</taxon>
        <taxon>Streptophyta</taxon>
        <taxon>Embryophyta</taxon>
        <taxon>Tracheophyta</taxon>
        <taxon>Spermatophyta</taxon>
        <taxon>Magnoliopsida</taxon>
        <taxon>eudicotyledons</taxon>
        <taxon>Gunneridae</taxon>
        <taxon>Pentapetalae</taxon>
        <taxon>rosids</taxon>
        <taxon>fabids</taxon>
        <taxon>Malpighiales</taxon>
        <taxon>Salicaceae</taxon>
        <taxon>Saliceae</taxon>
        <taxon>Populus</taxon>
    </lineage>
</organism>
<evidence type="ECO:0000313" key="3">
    <source>
        <dbReference type="Proteomes" id="UP000886885"/>
    </source>
</evidence>
<dbReference type="AlphaFoldDB" id="A0A8X7XTE0"/>
<evidence type="ECO:0000256" key="1">
    <source>
        <dbReference type="SAM" id="MobiDB-lite"/>
    </source>
</evidence>
<dbReference type="EMBL" id="JAAWWB010000035">
    <property type="protein sequence ID" value="KAG6740228.1"/>
    <property type="molecule type" value="Genomic_DNA"/>
</dbReference>
<accession>A0A8X7XTE0</accession>
<keyword evidence="3" id="KW-1185">Reference proteome</keyword>
<protein>
    <submittedName>
        <fullName evidence="2">Uncharacterized protein</fullName>
    </submittedName>
</protein>
<reference evidence="2" key="1">
    <citation type="journal article" date="2020" name="bioRxiv">
        <title>Hybrid origin of Populus tomentosa Carr. identified through genome sequencing and phylogenomic analysis.</title>
        <authorList>
            <person name="An X."/>
            <person name="Gao K."/>
            <person name="Chen Z."/>
            <person name="Li J."/>
            <person name="Yang X."/>
            <person name="Yang X."/>
            <person name="Zhou J."/>
            <person name="Guo T."/>
            <person name="Zhao T."/>
            <person name="Huang S."/>
            <person name="Miao D."/>
            <person name="Khan W.U."/>
            <person name="Rao P."/>
            <person name="Ye M."/>
            <person name="Lei B."/>
            <person name="Liao W."/>
            <person name="Wang J."/>
            <person name="Ji L."/>
            <person name="Li Y."/>
            <person name="Guo B."/>
            <person name="Mustafa N.S."/>
            <person name="Li S."/>
            <person name="Yun Q."/>
            <person name="Keller S.R."/>
            <person name="Mao J."/>
            <person name="Zhang R."/>
            <person name="Strauss S.H."/>
        </authorList>
    </citation>
    <scope>NUCLEOTIDE SEQUENCE</scope>
    <source>
        <strain evidence="2">GM15</strain>
        <tissue evidence="2">Leaf</tissue>
    </source>
</reference>
<name>A0A8X7XTE0_POPTO</name>